<dbReference type="SUPFAM" id="SSF51161">
    <property type="entry name" value="Trimeric LpxA-like enzymes"/>
    <property type="match status" value="1"/>
</dbReference>
<sequence length="338" mass="35560">MHGITLRELAEHVDGKVAGDPDLVVESVGTLENAEPNQITFLSNKKYLPLLKTTSAGAVITSEETDSPASLLIAEDPYYAFMQILVLIHGHRKHPSTGISERAFIAESANVGEGTQIAHGATVSENVKIGNNCTIYPNAFIGPDASVGDDCIIYPNVVIYDNTRVGDRVIIQANATIGVDGFGFATHNGEHHKIPQIGRVILEDDVEIGANGSIERGTLDDTVIGKGTKIGDMVAIGHGTRVGPHCLLVPQVGISGSTTLGHHCVLGGQVGVVGHIKIGNMVKIGAKAGVGNDIPDGATVLGTPAVEAGKAKRIMMSSLSLPEMRKRLKAVERKLKIK</sequence>
<gene>
    <name evidence="9" type="primary">lpxD_2</name>
    <name evidence="7" type="synonym">lpxD</name>
    <name evidence="9" type="ORF">STSP2_02243</name>
</gene>
<dbReference type="KEGG" id="alus:STSP2_02243"/>
<dbReference type="InterPro" id="IPR001451">
    <property type="entry name" value="Hexapep"/>
</dbReference>
<dbReference type="InterPro" id="IPR020573">
    <property type="entry name" value="UDP_GlcNAc_AcTrfase_non-rep"/>
</dbReference>
<dbReference type="NCBIfam" id="TIGR01853">
    <property type="entry name" value="lipid_A_lpxD"/>
    <property type="match status" value="1"/>
</dbReference>
<dbReference type="PROSITE" id="PS00101">
    <property type="entry name" value="HEXAPEP_TRANSFERASES"/>
    <property type="match status" value="1"/>
</dbReference>
<dbReference type="GO" id="GO:0016410">
    <property type="term" value="F:N-acyltransferase activity"/>
    <property type="evidence" value="ECO:0007669"/>
    <property type="project" value="InterPro"/>
</dbReference>
<keyword evidence="3 7" id="KW-0808">Transferase</keyword>
<dbReference type="GO" id="GO:0016020">
    <property type="term" value="C:membrane"/>
    <property type="evidence" value="ECO:0007669"/>
    <property type="project" value="GOC"/>
</dbReference>
<dbReference type="EC" id="2.3.1.191" evidence="7"/>
<name>A0A1U9NMV4_9BACT</name>
<dbReference type="AlphaFoldDB" id="A0A1U9NMV4"/>
<evidence type="ECO:0000256" key="3">
    <source>
        <dbReference type="ARBA" id="ARBA00022679"/>
    </source>
</evidence>
<dbReference type="STRING" id="1936003.STSP2_02243"/>
<dbReference type="CDD" id="cd03352">
    <property type="entry name" value="LbH_LpxD"/>
    <property type="match status" value="1"/>
</dbReference>
<dbReference type="GO" id="GO:0009245">
    <property type="term" value="P:lipid A biosynthetic process"/>
    <property type="evidence" value="ECO:0007669"/>
    <property type="project" value="UniProtKB-UniRule"/>
</dbReference>
<feature type="domain" description="UDP-3-O-[3-hydroxymyristoyl] glucosamine N-acyltransferase non-repeat region" evidence="8">
    <location>
        <begin position="22"/>
        <end position="85"/>
    </location>
</feature>
<keyword evidence="2 7" id="KW-0441">Lipid A biosynthesis</keyword>
<dbReference type="HAMAP" id="MF_00523">
    <property type="entry name" value="LpxD"/>
    <property type="match status" value="1"/>
</dbReference>
<evidence type="ECO:0000256" key="6">
    <source>
        <dbReference type="ARBA" id="ARBA00023315"/>
    </source>
</evidence>
<keyword evidence="1 7" id="KW-0444">Lipid biosynthesis</keyword>
<keyword evidence="5 7" id="KW-0443">Lipid metabolism</keyword>
<reference evidence="10" key="1">
    <citation type="submission" date="2017-02" db="EMBL/GenBank/DDBJ databases">
        <title>Comparative genomics and description of representatives of a novel lineage of planctomycetes thriving in anoxic sediments.</title>
        <authorList>
            <person name="Spring S."/>
            <person name="Bunk B."/>
            <person name="Sproer C."/>
        </authorList>
    </citation>
    <scope>NUCLEOTIDE SEQUENCE [LARGE SCALE GENOMIC DNA]</scope>
    <source>
        <strain evidence="10">ST-NAGAB-D1</strain>
    </source>
</reference>
<evidence type="ECO:0000256" key="2">
    <source>
        <dbReference type="ARBA" id="ARBA00022556"/>
    </source>
</evidence>
<dbReference type="Gene3D" id="2.160.10.10">
    <property type="entry name" value="Hexapeptide repeat proteins"/>
    <property type="match status" value="1"/>
</dbReference>
<protein>
    <recommendedName>
        <fullName evidence="7">UDP-3-O-acylglucosamine N-acyltransferase</fullName>
        <ecNumber evidence="7">2.3.1.191</ecNumber>
    </recommendedName>
</protein>
<dbReference type="NCBIfam" id="NF002060">
    <property type="entry name" value="PRK00892.1"/>
    <property type="match status" value="1"/>
</dbReference>
<feature type="active site" description="Proton acceptor" evidence="7">
    <location>
        <position position="238"/>
    </location>
</feature>
<keyword evidence="4 7" id="KW-0677">Repeat</keyword>
<dbReference type="InterPro" id="IPR007691">
    <property type="entry name" value="LpxD"/>
</dbReference>
<evidence type="ECO:0000313" key="10">
    <source>
        <dbReference type="Proteomes" id="UP000189674"/>
    </source>
</evidence>
<evidence type="ECO:0000313" key="9">
    <source>
        <dbReference type="EMBL" id="AQT69058.1"/>
    </source>
</evidence>
<evidence type="ECO:0000259" key="8">
    <source>
        <dbReference type="Pfam" id="PF04613"/>
    </source>
</evidence>
<evidence type="ECO:0000256" key="1">
    <source>
        <dbReference type="ARBA" id="ARBA00022516"/>
    </source>
</evidence>
<keyword evidence="6 7" id="KW-0012">Acyltransferase</keyword>
<keyword evidence="10" id="KW-1185">Reference proteome</keyword>
<comment type="catalytic activity">
    <reaction evidence="7">
        <text>a UDP-3-O-[(3R)-3-hydroxyacyl]-alpha-D-glucosamine + a (3R)-hydroxyacyl-[ACP] = a UDP-2-N,3-O-bis[(3R)-3-hydroxyacyl]-alpha-D-glucosamine + holo-[ACP] + H(+)</text>
        <dbReference type="Rhea" id="RHEA:53836"/>
        <dbReference type="Rhea" id="RHEA-COMP:9685"/>
        <dbReference type="Rhea" id="RHEA-COMP:9945"/>
        <dbReference type="ChEBI" id="CHEBI:15378"/>
        <dbReference type="ChEBI" id="CHEBI:64479"/>
        <dbReference type="ChEBI" id="CHEBI:78827"/>
        <dbReference type="ChEBI" id="CHEBI:137740"/>
        <dbReference type="ChEBI" id="CHEBI:137748"/>
        <dbReference type="EC" id="2.3.1.191"/>
    </reaction>
</comment>
<dbReference type="GO" id="GO:0103118">
    <property type="term" value="F:UDP-3-O-[(3R)-3-hydroxyacyl]-glucosamine N-acyltransferase activity"/>
    <property type="evidence" value="ECO:0007669"/>
    <property type="project" value="UniProtKB-EC"/>
</dbReference>
<dbReference type="PANTHER" id="PTHR43378">
    <property type="entry name" value="UDP-3-O-ACYLGLUCOSAMINE N-ACYLTRANSFERASE"/>
    <property type="match status" value="1"/>
</dbReference>
<dbReference type="OrthoDB" id="9784739at2"/>
<dbReference type="InterPro" id="IPR018357">
    <property type="entry name" value="Hexapep_transf_CS"/>
</dbReference>
<comment type="similarity">
    <text evidence="7">Belongs to the transferase hexapeptide repeat family. LpxD subfamily.</text>
</comment>
<dbReference type="EMBL" id="CP019791">
    <property type="protein sequence ID" value="AQT69058.1"/>
    <property type="molecule type" value="Genomic_DNA"/>
</dbReference>
<dbReference type="Gene3D" id="3.40.1390.10">
    <property type="entry name" value="MurE/MurF, N-terminal domain"/>
    <property type="match status" value="1"/>
</dbReference>
<dbReference type="Pfam" id="PF04613">
    <property type="entry name" value="LpxD"/>
    <property type="match status" value="1"/>
</dbReference>
<dbReference type="InterPro" id="IPR011004">
    <property type="entry name" value="Trimer_LpxA-like_sf"/>
</dbReference>
<proteinExistence type="inferred from homology"/>
<dbReference type="Pfam" id="PF00132">
    <property type="entry name" value="Hexapep"/>
    <property type="match status" value="2"/>
</dbReference>
<dbReference type="PANTHER" id="PTHR43378:SF2">
    <property type="entry name" value="UDP-3-O-ACYLGLUCOSAMINE N-ACYLTRANSFERASE 1, MITOCHONDRIAL-RELATED"/>
    <property type="match status" value="1"/>
</dbReference>
<evidence type="ECO:0000256" key="5">
    <source>
        <dbReference type="ARBA" id="ARBA00023098"/>
    </source>
</evidence>
<evidence type="ECO:0000256" key="4">
    <source>
        <dbReference type="ARBA" id="ARBA00022737"/>
    </source>
</evidence>
<dbReference type="UniPathway" id="UPA00973"/>
<comment type="pathway">
    <text evidence="7">Bacterial outer membrane biogenesis; LPS lipid A biosynthesis.</text>
</comment>
<dbReference type="RefSeq" id="WP_146662567.1">
    <property type="nucleotide sequence ID" value="NZ_CP019791.1"/>
</dbReference>
<comment type="function">
    <text evidence="7">Catalyzes the N-acylation of UDP-3-O-acylglucosamine using 3-hydroxyacyl-ACP as the acyl donor. Is involved in the biosynthesis of lipid A, a phosphorylated glycolipid that anchors the lipopolysaccharide to the outer membrane of the cell.</text>
</comment>
<accession>A0A1U9NMV4</accession>
<comment type="subunit">
    <text evidence="7">Homotrimer.</text>
</comment>
<dbReference type="Proteomes" id="UP000189674">
    <property type="component" value="Chromosome"/>
</dbReference>
<organism evidence="9 10">
    <name type="scientific">Anaerohalosphaera lusitana</name>
    <dbReference type="NCBI Taxonomy" id="1936003"/>
    <lineage>
        <taxon>Bacteria</taxon>
        <taxon>Pseudomonadati</taxon>
        <taxon>Planctomycetota</taxon>
        <taxon>Phycisphaerae</taxon>
        <taxon>Sedimentisphaerales</taxon>
        <taxon>Anaerohalosphaeraceae</taxon>
        <taxon>Anaerohalosphaera</taxon>
    </lineage>
</organism>
<evidence type="ECO:0000256" key="7">
    <source>
        <dbReference type="HAMAP-Rule" id="MF_00523"/>
    </source>
</evidence>